<name>A0A8T8K8J2_9EURY</name>
<feature type="transmembrane region" description="Helical" evidence="1">
    <location>
        <begin position="47"/>
        <end position="72"/>
    </location>
</feature>
<feature type="transmembrane region" description="Helical" evidence="1">
    <location>
        <begin position="293"/>
        <end position="317"/>
    </location>
</feature>
<keyword evidence="3" id="KW-1185">Reference proteome</keyword>
<feature type="transmembrane region" description="Helical" evidence="1">
    <location>
        <begin position="158"/>
        <end position="191"/>
    </location>
</feature>
<feature type="transmembrane region" description="Helical" evidence="1">
    <location>
        <begin position="93"/>
        <end position="114"/>
    </location>
</feature>
<dbReference type="GeneID" id="64820398"/>
<feature type="transmembrane region" description="Helical" evidence="1">
    <location>
        <begin position="134"/>
        <end position="151"/>
    </location>
</feature>
<dbReference type="NCBIfam" id="TIGR04370">
    <property type="entry name" value="glyco_rpt_poly"/>
    <property type="match status" value="1"/>
</dbReference>
<feature type="transmembrane region" description="Helical" evidence="1">
    <location>
        <begin position="12"/>
        <end position="35"/>
    </location>
</feature>
<dbReference type="Pfam" id="PF01901">
    <property type="entry name" value="O_anti_polymase"/>
    <property type="match status" value="1"/>
</dbReference>
<feature type="transmembrane region" description="Helical" evidence="1">
    <location>
        <begin position="353"/>
        <end position="371"/>
    </location>
</feature>
<dbReference type="AlphaFoldDB" id="A0A8T8K8J2"/>
<reference evidence="2" key="1">
    <citation type="submission" date="2020-07" db="EMBL/GenBank/DDBJ databases">
        <title>Methanobacterium. sp. MethCan genome.</title>
        <authorList>
            <person name="Postec A."/>
            <person name="Quemeneur M."/>
        </authorList>
    </citation>
    <scope>NUCLEOTIDE SEQUENCE</scope>
    <source>
        <strain evidence="2">MethCAN</strain>
    </source>
</reference>
<dbReference type="KEGG" id="meme:HYG87_06500"/>
<proteinExistence type="predicted"/>
<evidence type="ECO:0000256" key="1">
    <source>
        <dbReference type="SAM" id="Phobius"/>
    </source>
</evidence>
<feature type="transmembrane region" description="Helical" evidence="1">
    <location>
        <begin position="329"/>
        <end position="347"/>
    </location>
</feature>
<organism evidence="2 3">
    <name type="scientific">Methanobacterium alkalithermotolerans</name>
    <dbReference type="NCBI Taxonomy" id="2731220"/>
    <lineage>
        <taxon>Archaea</taxon>
        <taxon>Methanobacteriati</taxon>
        <taxon>Methanobacteriota</taxon>
        <taxon>Methanomada group</taxon>
        <taxon>Methanobacteria</taxon>
        <taxon>Methanobacteriales</taxon>
        <taxon>Methanobacteriaceae</taxon>
        <taxon>Methanobacterium</taxon>
    </lineage>
</organism>
<dbReference type="InterPro" id="IPR002760">
    <property type="entry name" value="O_anti_polymase"/>
</dbReference>
<dbReference type="Proteomes" id="UP000681041">
    <property type="component" value="Chromosome"/>
</dbReference>
<keyword evidence="1" id="KW-0472">Membrane</keyword>
<protein>
    <submittedName>
        <fullName evidence="2">Oligosaccharide repeat unit polymerase</fullName>
    </submittedName>
</protein>
<dbReference type="RefSeq" id="WP_211532388.1">
    <property type="nucleotide sequence ID" value="NZ_CP058560.1"/>
</dbReference>
<accession>A0A8T8K8J2</accession>
<evidence type="ECO:0000313" key="3">
    <source>
        <dbReference type="Proteomes" id="UP000681041"/>
    </source>
</evidence>
<gene>
    <name evidence="2" type="ORF">HYG87_06500</name>
</gene>
<evidence type="ECO:0000313" key="2">
    <source>
        <dbReference type="EMBL" id="QUH23433.1"/>
    </source>
</evidence>
<feature type="transmembrane region" description="Helical" evidence="1">
    <location>
        <begin position="197"/>
        <end position="219"/>
    </location>
</feature>
<keyword evidence="1" id="KW-1133">Transmembrane helix</keyword>
<sequence>MNLKSTFKQIDLFSPYLVLVGIALYLLLALIAFHYQIRGLESPSNEVYFYFLYGSLFYLLGILIPIIIYKGFKLKGFKEFLAKSKELTINHYLGEKILLLVVLIGLILQFWNIYSSGGIPLLSGYLKASSVTKVWLLSYVLFLPGINILLATYPKKSYYLLLGLGILFFALTGYRTTPIVILLSSFITLYYTRKFPATYILIFAVVLLISGLVVGYVAVQSIEWQQWALNPLELFVYRAGYTLSVFDQLLPLKGSTQWSLFYYTLTGYFQAADPRALVGEVVLGYRHSTTSTIFGPALLDSGNMALALQMFILGGILKIMHTLQIYKKGIFTAFYGILMAQTLVWIETGPTDLVVWIFFLMALGLIIYLSYTCKDHFSLNNSGDNL</sequence>
<dbReference type="OrthoDB" id="70767at2157"/>
<dbReference type="EMBL" id="CP058560">
    <property type="protein sequence ID" value="QUH23433.1"/>
    <property type="molecule type" value="Genomic_DNA"/>
</dbReference>
<keyword evidence="1" id="KW-0812">Transmembrane</keyword>